<organism evidence="5 6">
    <name type="scientific">Advenella faeciporci</name>
    <dbReference type="NCBI Taxonomy" id="797535"/>
    <lineage>
        <taxon>Bacteria</taxon>
        <taxon>Pseudomonadati</taxon>
        <taxon>Pseudomonadota</taxon>
        <taxon>Betaproteobacteria</taxon>
        <taxon>Burkholderiales</taxon>
        <taxon>Alcaligenaceae</taxon>
    </lineage>
</organism>
<keyword evidence="6" id="KW-1185">Reference proteome</keyword>
<dbReference type="Gene3D" id="1.10.150.130">
    <property type="match status" value="1"/>
</dbReference>
<name>A0A918JIR7_9BURK</name>
<keyword evidence="1" id="KW-0229">DNA integration</keyword>
<feature type="domain" description="Tyr recombinase" evidence="4">
    <location>
        <begin position="165"/>
        <end position="361"/>
    </location>
</feature>
<protein>
    <submittedName>
        <fullName evidence="5">Integrase</fullName>
    </submittedName>
</protein>
<dbReference type="CDD" id="cd00799">
    <property type="entry name" value="INT_Cre_C"/>
    <property type="match status" value="1"/>
</dbReference>
<dbReference type="SUPFAM" id="SSF47823">
    <property type="entry name" value="lambda integrase-like, N-terminal domain"/>
    <property type="match status" value="1"/>
</dbReference>
<dbReference type="PROSITE" id="PS51898">
    <property type="entry name" value="TYR_RECOMBINASE"/>
    <property type="match status" value="1"/>
</dbReference>
<keyword evidence="2" id="KW-0238">DNA-binding</keyword>
<dbReference type="GO" id="GO:0006310">
    <property type="term" value="P:DNA recombination"/>
    <property type="evidence" value="ECO:0007669"/>
    <property type="project" value="UniProtKB-KW"/>
</dbReference>
<dbReference type="InterPro" id="IPR013762">
    <property type="entry name" value="Integrase-like_cat_sf"/>
</dbReference>
<evidence type="ECO:0000256" key="1">
    <source>
        <dbReference type="ARBA" id="ARBA00022908"/>
    </source>
</evidence>
<reference evidence="5" key="1">
    <citation type="journal article" date="2014" name="Int. J. Syst. Evol. Microbiol.">
        <title>Complete genome sequence of Corynebacterium casei LMG S-19264T (=DSM 44701T), isolated from a smear-ripened cheese.</title>
        <authorList>
            <consortium name="US DOE Joint Genome Institute (JGI-PGF)"/>
            <person name="Walter F."/>
            <person name="Albersmeier A."/>
            <person name="Kalinowski J."/>
            <person name="Ruckert C."/>
        </authorList>
    </citation>
    <scope>NUCLEOTIDE SEQUENCE</scope>
    <source>
        <strain evidence="5">KCTC 23732</strain>
    </source>
</reference>
<dbReference type="PANTHER" id="PTHR30349">
    <property type="entry name" value="PHAGE INTEGRASE-RELATED"/>
    <property type="match status" value="1"/>
</dbReference>
<dbReference type="PANTHER" id="PTHR30349:SF90">
    <property type="entry name" value="TYROSINE RECOMBINASE XERD"/>
    <property type="match status" value="1"/>
</dbReference>
<dbReference type="AlphaFoldDB" id="A0A918JIR7"/>
<sequence length="365" mass="40683">MVFMPTQTLKLLNQLPLLDPASLHEATQKAIAEIVSEGESQNTRNSYKSAMKYWAVWYRMRYNQAFTLPLQVPVVLQFIVDHAVRNTPTGETIGLPDELDDFLVENKFKAQRGHFSMATLLHRLAVLSKAHKVAFASPNPCKDPRVQELIGKTQKAYAKKGMHSFQRPALTKEPLTQLLETCDQSLKGLRDKALILFAWSSGGRRRSEVSDAHFDRLIHKPETGEYLYLLLHSKTNQTGQASANAYKPVSGMAAQALADWISASQLNDGYVFRQINKGGAIGGKLSPVSVNNIIKSRCKLAGLSEQFSAHSLRSGFVTEAAKQNIPIAETMLMTGHQNINTLMRYYREGNVLESKVSKLLENPAE</sequence>
<gene>
    <name evidence="5" type="primary">intX</name>
    <name evidence="5" type="ORF">GCM10011450_04720</name>
</gene>
<dbReference type="Proteomes" id="UP000608345">
    <property type="component" value="Unassembled WGS sequence"/>
</dbReference>
<comment type="caution">
    <text evidence="5">The sequence shown here is derived from an EMBL/GenBank/DDBJ whole genome shotgun (WGS) entry which is preliminary data.</text>
</comment>
<dbReference type="InterPro" id="IPR010998">
    <property type="entry name" value="Integrase_recombinase_N"/>
</dbReference>
<dbReference type="SUPFAM" id="SSF56349">
    <property type="entry name" value="DNA breaking-rejoining enzymes"/>
    <property type="match status" value="1"/>
</dbReference>
<dbReference type="InterPro" id="IPR002104">
    <property type="entry name" value="Integrase_catalytic"/>
</dbReference>
<proteinExistence type="predicted"/>
<dbReference type="GO" id="GO:0003677">
    <property type="term" value="F:DNA binding"/>
    <property type="evidence" value="ECO:0007669"/>
    <property type="project" value="UniProtKB-KW"/>
</dbReference>
<dbReference type="InterPro" id="IPR011010">
    <property type="entry name" value="DNA_brk_join_enz"/>
</dbReference>
<evidence type="ECO:0000313" key="6">
    <source>
        <dbReference type="Proteomes" id="UP000608345"/>
    </source>
</evidence>
<evidence type="ECO:0000259" key="4">
    <source>
        <dbReference type="PROSITE" id="PS51898"/>
    </source>
</evidence>
<dbReference type="GO" id="GO:0015074">
    <property type="term" value="P:DNA integration"/>
    <property type="evidence" value="ECO:0007669"/>
    <property type="project" value="UniProtKB-KW"/>
</dbReference>
<reference evidence="5" key="2">
    <citation type="submission" date="2020-09" db="EMBL/GenBank/DDBJ databases">
        <authorList>
            <person name="Sun Q."/>
            <person name="Kim S."/>
        </authorList>
    </citation>
    <scope>NUCLEOTIDE SEQUENCE</scope>
    <source>
        <strain evidence="5">KCTC 23732</strain>
    </source>
</reference>
<dbReference type="Pfam" id="PF00589">
    <property type="entry name" value="Phage_integrase"/>
    <property type="match status" value="1"/>
</dbReference>
<dbReference type="EMBL" id="BMYS01000002">
    <property type="protein sequence ID" value="GGW77931.1"/>
    <property type="molecule type" value="Genomic_DNA"/>
</dbReference>
<dbReference type="InterPro" id="IPR050090">
    <property type="entry name" value="Tyrosine_recombinase_XerCD"/>
</dbReference>
<keyword evidence="3" id="KW-0233">DNA recombination</keyword>
<evidence type="ECO:0000256" key="2">
    <source>
        <dbReference type="ARBA" id="ARBA00023125"/>
    </source>
</evidence>
<evidence type="ECO:0000313" key="5">
    <source>
        <dbReference type="EMBL" id="GGW77931.1"/>
    </source>
</evidence>
<evidence type="ECO:0000256" key="3">
    <source>
        <dbReference type="ARBA" id="ARBA00023172"/>
    </source>
</evidence>
<accession>A0A918JIR7</accession>
<dbReference type="Gene3D" id="1.10.443.10">
    <property type="entry name" value="Intergrase catalytic core"/>
    <property type="match status" value="1"/>
</dbReference>